<feature type="domain" description="AAA+ ATPase" evidence="3">
    <location>
        <begin position="29"/>
        <end position="209"/>
    </location>
</feature>
<dbReference type="InterPro" id="IPR011990">
    <property type="entry name" value="TPR-like_helical_dom_sf"/>
</dbReference>
<accession>A0A3A9W729</accession>
<dbReference type="PANTHER" id="PTHR16305:SF28">
    <property type="entry name" value="GUANYLATE CYCLASE DOMAIN-CONTAINING PROTEIN"/>
    <property type="match status" value="1"/>
</dbReference>
<keyword evidence="2" id="KW-0067">ATP-binding</keyword>
<evidence type="ECO:0000256" key="2">
    <source>
        <dbReference type="ARBA" id="ARBA00022840"/>
    </source>
</evidence>
<dbReference type="SMART" id="SM00382">
    <property type="entry name" value="AAA"/>
    <property type="match status" value="1"/>
</dbReference>
<dbReference type="GO" id="GO:0005737">
    <property type="term" value="C:cytoplasm"/>
    <property type="evidence" value="ECO:0007669"/>
    <property type="project" value="TreeGrafter"/>
</dbReference>
<dbReference type="Gene3D" id="3.40.50.300">
    <property type="entry name" value="P-loop containing nucleotide triphosphate hydrolases"/>
    <property type="match status" value="1"/>
</dbReference>
<dbReference type="InterPro" id="IPR036388">
    <property type="entry name" value="WH-like_DNA-bd_sf"/>
</dbReference>
<keyword evidence="1" id="KW-0547">Nucleotide-binding</keyword>
<dbReference type="GO" id="GO:0005524">
    <property type="term" value="F:ATP binding"/>
    <property type="evidence" value="ECO:0007669"/>
    <property type="project" value="UniProtKB-KW"/>
</dbReference>
<dbReference type="Proteomes" id="UP000275024">
    <property type="component" value="Unassembled WGS sequence"/>
</dbReference>
<feature type="domain" description="HTH luxR-type" evidence="4">
    <location>
        <begin position="910"/>
        <end position="967"/>
    </location>
</feature>
<comment type="caution">
    <text evidence="5">The sequence shown here is derived from an EMBL/GenBank/DDBJ whole genome shotgun (WGS) entry which is preliminary data.</text>
</comment>
<organism evidence="5 8">
    <name type="scientific">Streptomyces radicis</name>
    <dbReference type="NCBI Taxonomy" id="1750517"/>
    <lineage>
        <taxon>Bacteria</taxon>
        <taxon>Bacillati</taxon>
        <taxon>Actinomycetota</taxon>
        <taxon>Actinomycetes</taxon>
        <taxon>Kitasatosporales</taxon>
        <taxon>Streptomycetaceae</taxon>
        <taxon>Streptomyces</taxon>
    </lineage>
</organism>
<dbReference type="SUPFAM" id="SSF52540">
    <property type="entry name" value="P-loop containing nucleoside triphosphate hydrolases"/>
    <property type="match status" value="1"/>
</dbReference>
<dbReference type="Pfam" id="PF13191">
    <property type="entry name" value="AAA_16"/>
    <property type="match status" value="1"/>
</dbReference>
<dbReference type="AlphaFoldDB" id="A0A3A9W729"/>
<dbReference type="GO" id="GO:0003677">
    <property type="term" value="F:DNA binding"/>
    <property type="evidence" value="ECO:0007669"/>
    <property type="project" value="InterPro"/>
</dbReference>
<dbReference type="Gene3D" id="1.25.40.10">
    <property type="entry name" value="Tetratricopeptide repeat domain"/>
    <property type="match status" value="1"/>
</dbReference>
<dbReference type="EMBL" id="RBDY01000027">
    <property type="protein sequence ID" value="RKN16420.1"/>
    <property type="molecule type" value="Genomic_DNA"/>
</dbReference>
<dbReference type="Proteomes" id="UP000268652">
    <property type="component" value="Unassembled WGS sequence"/>
</dbReference>
<dbReference type="Pfam" id="PF00196">
    <property type="entry name" value="GerE"/>
    <property type="match status" value="1"/>
</dbReference>
<dbReference type="RefSeq" id="WP_120699601.1">
    <property type="nucleotide sequence ID" value="NZ_RBDX01000029.1"/>
</dbReference>
<proteinExistence type="predicted"/>
<keyword evidence="7" id="KW-1185">Reference proteome</keyword>
<dbReference type="SMART" id="SM00421">
    <property type="entry name" value="HTH_LUXR"/>
    <property type="match status" value="1"/>
</dbReference>
<evidence type="ECO:0000313" key="5">
    <source>
        <dbReference type="EMBL" id="RKN05094.1"/>
    </source>
</evidence>
<evidence type="ECO:0000313" key="7">
    <source>
        <dbReference type="Proteomes" id="UP000268652"/>
    </source>
</evidence>
<evidence type="ECO:0000313" key="8">
    <source>
        <dbReference type="Proteomes" id="UP000275024"/>
    </source>
</evidence>
<dbReference type="OrthoDB" id="5378762at2"/>
<evidence type="ECO:0000259" key="4">
    <source>
        <dbReference type="SMART" id="SM00421"/>
    </source>
</evidence>
<reference evidence="7 8" key="1">
    <citation type="submission" date="2018-09" db="EMBL/GenBank/DDBJ databases">
        <title>Streptomyces sp. nov. DS1-2, an endophytic actinomycete isolated from roots of Dendrobium scabrilingue.</title>
        <authorList>
            <person name="Kuncharoen N."/>
            <person name="Kudo T."/>
            <person name="Ohkuma M."/>
            <person name="Yuki M."/>
            <person name="Tanasupawat S."/>
        </authorList>
    </citation>
    <scope>NUCLEOTIDE SEQUENCE [LARGE SCALE GENOMIC DNA]</scope>
    <source>
        <strain evidence="5 8">AZ1-7</strain>
        <strain evidence="6 7">DS1-2</strain>
    </source>
</reference>
<dbReference type="GO" id="GO:0004016">
    <property type="term" value="F:adenylate cyclase activity"/>
    <property type="evidence" value="ECO:0007669"/>
    <property type="project" value="TreeGrafter"/>
</dbReference>
<dbReference type="InterPro" id="IPR016032">
    <property type="entry name" value="Sig_transdc_resp-reg_C-effctor"/>
</dbReference>
<evidence type="ECO:0000256" key="1">
    <source>
        <dbReference type="ARBA" id="ARBA00022741"/>
    </source>
</evidence>
<dbReference type="InterPro" id="IPR000792">
    <property type="entry name" value="Tscrpt_reg_LuxR_C"/>
</dbReference>
<gene>
    <name evidence="6" type="ORF">D7318_25730</name>
    <name evidence="5" type="ORF">D7319_26365</name>
</gene>
<dbReference type="InterPro" id="IPR027417">
    <property type="entry name" value="P-loop_NTPase"/>
</dbReference>
<name>A0A3A9W729_9ACTN</name>
<evidence type="ECO:0000259" key="3">
    <source>
        <dbReference type="SMART" id="SM00382"/>
    </source>
</evidence>
<dbReference type="GO" id="GO:0006355">
    <property type="term" value="P:regulation of DNA-templated transcription"/>
    <property type="evidence" value="ECO:0007669"/>
    <property type="project" value="InterPro"/>
</dbReference>
<protein>
    <submittedName>
        <fullName evidence="5">LuxR family transcriptional regulator</fullName>
    </submittedName>
</protein>
<evidence type="ECO:0000313" key="6">
    <source>
        <dbReference type="EMBL" id="RKN16420.1"/>
    </source>
</evidence>
<dbReference type="InterPro" id="IPR041664">
    <property type="entry name" value="AAA_16"/>
</dbReference>
<dbReference type="PANTHER" id="PTHR16305">
    <property type="entry name" value="TESTICULAR SOLUBLE ADENYLYL CYCLASE"/>
    <property type="match status" value="1"/>
</dbReference>
<sequence>MPVHVARVIGRDGEVARLSGLLSETRRGRGSAVFLVGEGGIGKSRLAAEAAGIAVDQRMRVLRGRSGTIGPVVPLRPLSEALMPLFRGGDVADVLADPHLGPYRPVLGRLIPDLAEGHREGSSMVVLGEALLRLLTALGRDRANLLVMEDLHDADTETLAVLEYLIDNVDGLPVMLLGTVRAEECPAMDLARATARRRASTLLRLPLLSRDDVARMVGDCLRVPADEVPDEALERLWNDSVGNPFLVEELLQGMIGNGSLVRSESGWRADGDLRSDVSSALLWGTVRRIDRLGPQGLRLLSAASVLGRRFSLSVLQRMTGIDDHSLLSHLHAGVAAQLVVPDEPAPDWYAFRHPLTVESMLAQLTPASRAALSEQAADAIEALHPELPGSWCPLAAELRAAAGDDARAGRLFAAAGRRALTGGAVGSAITLLDRAERLLASGSDLTARAEALEHLIPALAEAGDFERAFSLTERPGELVRSGLGAPRVAALHTRLAKAAHLAGRWADGNAQIALARAQLGGAAERSHTASVDVTEAYLAVDTPGPERTKYAEKLARRAIEAAEAHGLPAVACEAWQLRGILARERDLDEATAYSRQALRIAERHNLPIHRIYAMSRIGGDRWLADGSTEGLEAVRAEAQRVGAITVVHITDGILYLHAVLGGRQADGARQSDECLATAARLRLGSVARYVLMAKATAAAHRADRAAMERELAEFERWDGSGSPEEPLAMGLAQVFCSLLEEDRARALQELGALSALEEKSPSVFHLAGRHGLGLFLDVLGGAAGRAQYAAVVDTAAGRMRWNRHFVLLAHAALLGREGRPDEALATAREAQELAAPLPLALHLGLRLLGEEAHEAGWGEPVDWLRRAEHYFQRASVPTVASACRALLRQMGASVRQHRDGSDRIPLPLRAQGVTVREYEVFQLLADRPSNKDIARRLHISPRTAEKHVASLIAKTFQDNRDALCDLSATLATSPGPEPA</sequence>
<dbReference type="InterPro" id="IPR003593">
    <property type="entry name" value="AAA+_ATPase"/>
</dbReference>
<dbReference type="EMBL" id="RBDX01000029">
    <property type="protein sequence ID" value="RKN05094.1"/>
    <property type="molecule type" value="Genomic_DNA"/>
</dbReference>
<dbReference type="SUPFAM" id="SSF46894">
    <property type="entry name" value="C-terminal effector domain of the bipartite response regulators"/>
    <property type="match status" value="1"/>
</dbReference>
<dbReference type="Gene3D" id="1.10.10.10">
    <property type="entry name" value="Winged helix-like DNA-binding domain superfamily/Winged helix DNA-binding domain"/>
    <property type="match status" value="1"/>
</dbReference>